<dbReference type="PANTHER" id="PTHR33509:SF5">
    <property type="entry name" value="PROTEIN SENESCENCE-ASSOCIATED GENE 21, MITOCHONDRIAL"/>
    <property type="match status" value="1"/>
</dbReference>
<reference evidence="1 2" key="1">
    <citation type="submission" date="2024-03" db="EMBL/GenBank/DDBJ databases">
        <authorList>
            <person name="Gkanogiannis A."/>
            <person name="Becerra Lopez-Lavalle L."/>
        </authorList>
    </citation>
    <scope>NUCLEOTIDE SEQUENCE [LARGE SCALE GENOMIC DNA]</scope>
</reference>
<dbReference type="PANTHER" id="PTHR33509">
    <property type="entry name" value="LATE EMBRYOGENIS ABUNDANT PROTEIN 2-RELATED"/>
    <property type="match status" value="1"/>
</dbReference>
<dbReference type="InterPro" id="IPR004926">
    <property type="entry name" value="LEA_3a"/>
</dbReference>
<accession>A0ABP0YU19</accession>
<evidence type="ECO:0000313" key="2">
    <source>
        <dbReference type="Proteomes" id="UP001642487"/>
    </source>
</evidence>
<name>A0ABP0YU19_9ROSI</name>
<proteinExistence type="predicted"/>
<evidence type="ECO:0000313" key="1">
    <source>
        <dbReference type="EMBL" id="CAK9322265.1"/>
    </source>
</evidence>
<organism evidence="1 2">
    <name type="scientific">Citrullus colocynthis</name>
    <name type="common">colocynth</name>
    <dbReference type="NCBI Taxonomy" id="252529"/>
    <lineage>
        <taxon>Eukaryota</taxon>
        <taxon>Viridiplantae</taxon>
        <taxon>Streptophyta</taxon>
        <taxon>Embryophyta</taxon>
        <taxon>Tracheophyta</taxon>
        <taxon>Spermatophyta</taxon>
        <taxon>Magnoliopsida</taxon>
        <taxon>eudicotyledons</taxon>
        <taxon>Gunneridae</taxon>
        <taxon>Pentapetalae</taxon>
        <taxon>rosids</taxon>
        <taxon>fabids</taxon>
        <taxon>Cucurbitales</taxon>
        <taxon>Cucurbitaceae</taxon>
        <taxon>Benincaseae</taxon>
        <taxon>Citrullus</taxon>
    </lineage>
</organism>
<dbReference type="Proteomes" id="UP001642487">
    <property type="component" value="Chromosome 5"/>
</dbReference>
<dbReference type="Pfam" id="PF03242">
    <property type="entry name" value="LEA_3a"/>
    <property type="match status" value="1"/>
</dbReference>
<gene>
    <name evidence="1" type="ORF">CITCOLO1_LOCUS14403</name>
</gene>
<dbReference type="EMBL" id="OZ021739">
    <property type="protein sequence ID" value="CAK9322265.1"/>
    <property type="molecule type" value="Genomic_DNA"/>
</dbReference>
<keyword evidence="2" id="KW-1185">Reference proteome</keyword>
<protein>
    <submittedName>
        <fullName evidence="1">Uncharacterized protein</fullName>
    </submittedName>
</protein>
<sequence length="107" mass="11671">MMGRFFSGVNIMSGLLPHGFFHALIGRGYTAESMAASQRVASSAAAEVVPARTHVMMKKEEAEISTEKAAWVPDPVTGYYRPENYADEIDAVDLRAKLLKPTGNIIN</sequence>